<dbReference type="GO" id="GO:0030488">
    <property type="term" value="P:tRNA methylation"/>
    <property type="evidence" value="ECO:0007669"/>
    <property type="project" value="TreeGrafter"/>
</dbReference>
<dbReference type="Proteomes" id="UP000194003">
    <property type="component" value="Unassembled WGS sequence"/>
</dbReference>
<keyword evidence="7" id="KW-1185">Reference proteome</keyword>
<dbReference type="RefSeq" id="WP_085447024.1">
    <property type="nucleotide sequence ID" value="NZ_LVJN01000021.1"/>
</dbReference>
<dbReference type="GO" id="GO:0005525">
    <property type="term" value="F:GTP binding"/>
    <property type="evidence" value="ECO:0007669"/>
    <property type="project" value="InterPro"/>
</dbReference>
<dbReference type="Pfam" id="PF01926">
    <property type="entry name" value="MMR_HSR1"/>
    <property type="match status" value="1"/>
</dbReference>
<dbReference type="GO" id="GO:0016020">
    <property type="term" value="C:membrane"/>
    <property type="evidence" value="ECO:0007669"/>
    <property type="project" value="UniProtKB-SubCell"/>
</dbReference>
<evidence type="ECO:0000313" key="6">
    <source>
        <dbReference type="EMBL" id="OSM00389.1"/>
    </source>
</evidence>
<dbReference type="CDD" id="cd00880">
    <property type="entry name" value="Era_like"/>
    <property type="match status" value="1"/>
</dbReference>
<dbReference type="AlphaFoldDB" id="A0A1Y2JZX7"/>
<dbReference type="Pfam" id="PF05128">
    <property type="entry name" value="DUF697"/>
    <property type="match status" value="1"/>
</dbReference>
<gene>
    <name evidence="6" type="ORF">MAIT1_00897</name>
</gene>
<dbReference type="EMBL" id="LVJN01000021">
    <property type="protein sequence ID" value="OSM00389.1"/>
    <property type="molecule type" value="Genomic_DNA"/>
</dbReference>
<organism evidence="6 7">
    <name type="scientific">Magnetofaba australis IT-1</name>
    <dbReference type="NCBI Taxonomy" id="1434232"/>
    <lineage>
        <taxon>Bacteria</taxon>
        <taxon>Pseudomonadati</taxon>
        <taxon>Pseudomonadota</taxon>
        <taxon>Magnetococcia</taxon>
        <taxon>Magnetococcales</taxon>
        <taxon>Magnetococcaceae</taxon>
        <taxon>Magnetofaba</taxon>
    </lineage>
</organism>
<evidence type="ECO:0000256" key="3">
    <source>
        <dbReference type="ARBA" id="ARBA00022989"/>
    </source>
</evidence>
<reference evidence="6 7" key="1">
    <citation type="journal article" date="2016" name="BMC Genomics">
        <title>Combined genomic and structural analyses of a cultured magnetotactic bacterium reveals its niche adaptation to a dynamic environment.</title>
        <authorList>
            <person name="Araujo A.C."/>
            <person name="Morillo V."/>
            <person name="Cypriano J."/>
            <person name="Teixeira L.C."/>
            <person name="Leao P."/>
            <person name="Lyra S."/>
            <person name="Almeida L.G."/>
            <person name="Bazylinski D.A."/>
            <person name="Vasconcellos A.T."/>
            <person name="Abreu F."/>
            <person name="Lins U."/>
        </authorList>
    </citation>
    <scope>NUCLEOTIDE SEQUENCE [LARGE SCALE GENOMIC DNA]</scope>
    <source>
        <strain evidence="6 7">IT-1</strain>
    </source>
</reference>
<dbReference type="PANTHER" id="PTHR42714">
    <property type="entry name" value="TRNA MODIFICATION GTPASE GTPBP3"/>
    <property type="match status" value="1"/>
</dbReference>
<evidence type="ECO:0000313" key="7">
    <source>
        <dbReference type="Proteomes" id="UP000194003"/>
    </source>
</evidence>
<dbReference type="OrthoDB" id="9779790at2"/>
<evidence type="ECO:0000259" key="5">
    <source>
        <dbReference type="Pfam" id="PF01926"/>
    </source>
</evidence>
<keyword evidence="4" id="KW-0472">Membrane</keyword>
<evidence type="ECO:0000256" key="1">
    <source>
        <dbReference type="ARBA" id="ARBA00004141"/>
    </source>
</evidence>
<dbReference type="GO" id="GO:0002098">
    <property type="term" value="P:tRNA wobble uridine modification"/>
    <property type="evidence" value="ECO:0007669"/>
    <property type="project" value="TreeGrafter"/>
</dbReference>
<keyword evidence="2" id="KW-0812">Transmembrane</keyword>
<accession>A0A1Y2JZX7</accession>
<sequence>MRAFDSLRKRVARWLPTSASEESKSASDQALDVVESEEFLALRPDATTPLFGEAVSADRNTPFVGETHLHLSARSLRELLDDPHVPESVRYALRQQYDEVEAMLHKVNQGHIHIAAFGRVSVGKSSLLNALMGEKLFSTSPLHGETREARKADWREAGHDGVFVIDTPGINEIDGEERERLAREVAARSDIILFVVDGDLTNTEYLALADLLRDRHRPVALALNKADRYVGGELPLLLETLRERVRGAIDPQLVIPCAAQPSESIIIETAANGAEIERRVKRPPDLAALKNALRQLLSQEGKSVAAVNAAFQAGRLSDEIAQGVTAYHKEAAERVIHTYCLGKGAAVAFNPIPAIDLLAIMADAAMILNLSRVYNLPMSRTEAGTLIKTIMKQMAVLMGTVFTVQAAASVLKGASMGFSTIFTAGAQGAVAYYGAYVVGKSAQEYLALGKSWGSGGPKQTVRKILDSVDQETLLAQARQEILAQLSRRKSAEK</sequence>
<evidence type="ECO:0000256" key="4">
    <source>
        <dbReference type="ARBA" id="ARBA00023136"/>
    </source>
</evidence>
<comment type="caution">
    <text evidence="6">The sequence shown here is derived from an EMBL/GenBank/DDBJ whole genome shotgun (WGS) entry which is preliminary data.</text>
</comment>
<dbReference type="InterPro" id="IPR006073">
    <property type="entry name" value="GTP-bd"/>
</dbReference>
<comment type="subcellular location">
    <subcellularLocation>
        <location evidence="1">Membrane</location>
        <topology evidence="1">Multi-pass membrane protein</topology>
    </subcellularLocation>
</comment>
<feature type="domain" description="G" evidence="5">
    <location>
        <begin position="114"/>
        <end position="225"/>
    </location>
</feature>
<keyword evidence="3" id="KW-1133">Transmembrane helix</keyword>
<dbReference type="PANTHER" id="PTHR42714:SF6">
    <property type="entry name" value="TRANSLATION INITIATION FACTOR IF-2"/>
    <property type="match status" value="1"/>
</dbReference>
<name>A0A1Y2JZX7_9PROT</name>
<dbReference type="STRING" id="1434232.MAIT1_00897"/>
<protein>
    <recommendedName>
        <fullName evidence="5">G domain-containing protein</fullName>
    </recommendedName>
</protein>
<dbReference type="SUPFAM" id="SSF52540">
    <property type="entry name" value="P-loop containing nucleoside triphosphate hydrolases"/>
    <property type="match status" value="1"/>
</dbReference>
<proteinExistence type="predicted"/>
<evidence type="ECO:0000256" key="2">
    <source>
        <dbReference type="ARBA" id="ARBA00022692"/>
    </source>
</evidence>
<dbReference type="InterPro" id="IPR027417">
    <property type="entry name" value="P-loop_NTPase"/>
</dbReference>
<dbReference type="Gene3D" id="3.40.50.300">
    <property type="entry name" value="P-loop containing nucleotide triphosphate hydrolases"/>
    <property type="match status" value="1"/>
</dbReference>
<dbReference type="GO" id="GO:0005737">
    <property type="term" value="C:cytoplasm"/>
    <property type="evidence" value="ECO:0007669"/>
    <property type="project" value="TreeGrafter"/>
</dbReference>
<dbReference type="InterPro" id="IPR021147">
    <property type="entry name" value="DUF697"/>
</dbReference>